<keyword evidence="3" id="KW-1185">Reference proteome</keyword>
<sequence length="159" mass="18679">MTKQFSKQKIKRINRITWIVSAIIAISFVVLFNIINTQEDSLLKSGIREQVVVVKKYKTGTRKNPHYYMDVDWFEVIEKIPYYKRKDTTGLDNAEKMSDDILSTVFKDKERTKIERLGKTIKLSYINGDSYNNTSIGEIVTLVYFKDNLRDGRLLREIE</sequence>
<keyword evidence="1" id="KW-0812">Transmembrane</keyword>
<protein>
    <submittedName>
        <fullName evidence="2">Uncharacterized protein</fullName>
    </submittedName>
</protein>
<evidence type="ECO:0000313" key="3">
    <source>
        <dbReference type="Proteomes" id="UP001337305"/>
    </source>
</evidence>
<keyword evidence="1" id="KW-0472">Membrane</keyword>
<proteinExistence type="predicted"/>
<evidence type="ECO:0000256" key="1">
    <source>
        <dbReference type="SAM" id="Phobius"/>
    </source>
</evidence>
<feature type="transmembrane region" description="Helical" evidence="1">
    <location>
        <begin position="16"/>
        <end position="35"/>
    </location>
</feature>
<evidence type="ECO:0000313" key="2">
    <source>
        <dbReference type="EMBL" id="MEF3831656.1"/>
    </source>
</evidence>
<reference evidence="2 3" key="1">
    <citation type="submission" date="2022-09" db="EMBL/GenBank/DDBJ databases">
        <title>Genome sequencing of Flavivirga sp. MEBiC05379.</title>
        <authorList>
            <person name="Oh H.-M."/>
            <person name="Kwon K.K."/>
            <person name="Park M.J."/>
            <person name="Yang S.-H."/>
        </authorList>
    </citation>
    <scope>NUCLEOTIDE SEQUENCE [LARGE SCALE GENOMIC DNA]</scope>
    <source>
        <strain evidence="2 3">MEBiC05379</strain>
    </source>
</reference>
<accession>A0ABU7XMN5</accession>
<comment type="caution">
    <text evidence="2">The sequence shown here is derived from an EMBL/GenBank/DDBJ whole genome shotgun (WGS) entry which is preliminary data.</text>
</comment>
<keyword evidence="1" id="KW-1133">Transmembrane helix</keyword>
<organism evidence="2 3">
    <name type="scientific">Flavivirga spongiicola</name>
    <dbReference type="NCBI Taxonomy" id="421621"/>
    <lineage>
        <taxon>Bacteria</taxon>
        <taxon>Pseudomonadati</taxon>
        <taxon>Bacteroidota</taxon>
        <taxon>Flavobacteriia</taxon>
        <taxon>Flavobacteriales</taxon>
        <taxon>Flavobacteriaceae</taxon>
        <taxon>Flavivirga</taxon>
    </lineage>
</organism>
<dbReference type="RefSeq" id="WP_303308662.1">
    <property type="nucleotide sequence ID" value="NZ_JAODOP010000001.1"/>
</dbReference>
<dbReference type="EMBL" id="JAODOP010000001">
    <property type="protein sequence ID" value="MEF3831656.1"/>
    <property type="molecule type" value="Genomic_DNA"/>
</dbReference>
<name>A0ABU7XMN5_9FLAO</name>
<dbReference type="Proteomes" id="UP001337305">
    <property type="component" value="Unassembled WGS sequence"/>
</dbReference>
<gene>
    <name evidence="2" type="ORF">N1F79_00815</name>
</gene>